<proteinExistence type="predicted"/>
<dbReference type="HOGENOM" id="CLU_772591_0_0_1"/>
<dbReference type="SUPFAM" id="SSF51905">
    <property type="entry name" value="FAD/NAD(P)-binding domain"/>
    <property type="match status" value="1"/>
</dbReference>
<dbReference type="KEGG" id="ehx:EMIHUDRAFT_109080"/>
<dbReference type="RefSeq" id="XP_005791490.1">
    <property type="nucleotide sequence ID" value="XM_005791433.1"/>
</dbReference>
<keyword evidence="3" id="KW-1185">Reference proteome</keyword>
<evidence type="ECO:0000313" key="2">
    <source>
        <dbReference type="EnsemblProtists" id="EOD39061"/>
    </source>
</evidence>
<dbReference type="Pfam" id="PF13450">
    <property type="entry name" value="NAD_binding_8"/>
    <property type="match status" value="1"/>
</dbReference>
<protein>
    <recommendedName>
        <fullName evidence="4">Prenylcysteine lyase domain-containing protein</fullName>
    </recommendedName>
</protein>
<dbReference type="PANTHER" id="PTHR15944">
    <property type="entry name" value="FARNESYLCYSTEINE LYASE"/>
    <property type="match status" value="1"/>
</dbReference>
<dbReference type="GO" id="GO:0030327">
    <property type="term" value="P:prenylated protein catabolic process"/>
    <property type="evidence" value="ECO:0007669"/>
    <property type="project" value="TreeGrafter"/>
</dbReference>
<dbReference type="PANTHER" id="PTHR15944:SF0">
    <property type="entry name" value="PRENYLCYSTEINE LYASE DOMAIN-CONTAINING PROTEIN"/>
    <property type="match status" value="1"/>
</dbReference>
<dbReference type="InterPro" id="IPR036188">
    <property type="entry name" value="FAD/NAD-bd_sf"/>
</dbReference>
<evidence type="ECO:0000256" key="1">
    <source>
        <dbReference type="SAM" id="MobiDB-lite"/>
    </source>
</evidence>
<organism evidence="2 3">
    <name type="scientific">Emiliania huxleyi (strain CCMP1516)</name>
    <dbReference type="NCBI Taxonomy" id="280463"/>
    <lineage>
        <taxon>Eukaryota</taxon>
        <taxon>Haptista</taxon>
        <taxon>Haptophyta</taxon>
        <taxon>Prymnesiophyceae</taxon>
        <taxon>Isochrysidales</taxon>
        <taxon>Noelaerhabdaceae</taxon>
        <taxon>Emiliania</taxon>
    </lineage>
</organism>
<dbReference type="EnsemblProtists" id="EOD39061">
    <property type="protein sequence ID" value="EOD39061"/>
    <property type="gene ID" value="EMIHUDRAFT_109080"/>
</dbReference>
<sequence>MLASQAPQPIQPTPSVAIIGGGIGGAFAAWWLRNASPAVRIDVYERSSAVGGRTLDTGEGDASVELGASMAIVQNRYVAEAATALGLSRQLRSEARGRGGGRLGIVGANGRIVFEEAPSGVQTAWRLLSRYGLRPLHRLRRRGSEFISNFSRLYEAQAAGRAFREGQRPNTHALHISEGRLVEELAWAPSGALCCFTAVAPLAAGGSSAAFSVVGGNGALAPRPAGVDDSERLLDPAFFRARADGEADDGASTEEEALAFNAAFSDLLTAADADVPFLSIGRWSQPSPLAGQSTGSPDSVIGALLLHPSAVEAATSAMEVVAVSGANAALLVAQRIGGAQRRQGGGGDGHDKVAPRDEL</sequence>
<feature type="region of interest" description="Disordered" evidence="1">
    <location>
        <begin position="339"/>
        <end position="359"/>
    </location>
</feature>
<dbReference type="Proteomes" id="UP000013827">
    <property type="component" value="Unassembled WGS sequence"/>
</dbReference>
<accession>A0A0D3KTH6</accession>
<name>A0A0D3KTH6_EMIH1</name>
<evidence type="ECO:0000313" key="3">
    <source>
        <dbReference type="Proteomes" id="UP000013827"/>
    </source>
</evidence>
<evidence type="ECO:0008006" key="4">
    <source>
        <dbReference type="Google" id="ProtNLM"/>
    </source>
</evidence>
<dbReference type="Gene3D" id="3.50.50.60">
    <property type="entry name" value="FAD/NAD(P)-binding domain"/>
    <property type="match status" value="1"/>
</dbReference>
<dbReference type="STRING" id="2903.R1FTS0"/>
<dbReference type="InterPro" id="IPR017046">
    <property type="entry name" value="Prenylcysteine_Oxase1"/>
</dbReference>
<dbReference type="GO" id="GO:0001735">
    <property type="term" value="F:prenylcysteine oxidase activity"/>
    <property type="evidence" value="ECO:0007669"/>
    <property type="project" value="InterPro"/>
</dbReference>
<dbReference type="GeneID" id="17284332"/>
<reference evidence="2" key="2">
    <citation type="submission" date="2024-10" db="UniProtKB">
        <authorList>
            <consortium name="EnsemblProtists"/>
        </authorList>
    </citation>
    <scope>IDENTIFICATION</scope>
</reference>
<feature type="compositionally biased region" description="Basic and acidic residues" evidence="1">
    <location>
        <begin position="348"/>
        <end position="359"/>
    </location>
</feature>
<reference evidence="3" key="1">
    <citation type="journal article" date="2013" name="Nature">
        <title>Pan genome of the phytoplankton Emiliania underpins its global distribution.</title>
        <authorList>
            <person name="Read B.A."/>
            <person name="Kegel J."/>
            <person name="Klute M.J."/>
            <person name="Kuo A."/>
            <person name="Lefebvre S.C."/>
            <person name="Maumus F."/>
            <person name="Mayer C."/>
            <person name="Miller J."/>
            <person name="Monier A."/>
            <person name="Salamov A."/>
            <person name="Young J."/>
            <person name="Aguilar M."/>
            <person name="Claverie J.M."/>
            <person name="Frickenhaus S."/>
            <person name="Gonzalez K."/>
            <person name="Herman E.K."/>
            <person name="Lin Y.C."/>
            <person name="Napier J."/>
            <person name="Ogata H."/>
            <person name="Sarno A.F."/>
            <person name="Shmutz J."/>
            <person name="Schroeder D."/>
            <person name="de Vargas C."/>
            <person name="Verret F."/>
            <person name="von Dassow P."/>
            <person name="Valentin K."/>
            <person name="Van de Peer Y."/>
            <person name="Wheeler G."/>
            <person name="Dacks J.B."/>
            <person name="Delwiche C.F."/>
            <person name="Dyhrman S.T."/>
            <person name="Glockner G."/>
            <person name="John U."/>
            <person name="Richards T."/>
            <person name="Worden A.Z."/>
            <person name="Zhang X."/>
            <person name="Grigoriev I.V."/>
            <person name="Allen A.E."/>
            <person name="Bidle K."/>
            <person name="Borodovsky M."/>
            <person name="Bowler C."/>
            <person name="Brownlee C."/>
            <person name="Cock J.M."/>
            <person name="Elias M."/>
            <person name="Gladyshev V.N."/>
            <person name="Groth M."/>
            <person name="Guda C."/>
            <person name="Hadaegh A."/>
            <person name="Iglesias-Rodriguez M.D."/>
            <person name="Jenkins J."/>
            <person name="Jones B.M."/>
            <person name="Lawson T."/>
            <person name="Leese F."/>
            <person name="Lindquist E."/>
            <person name="Lobanov A."/>
            <person name="Lomsadze A."/>
            <person name="Malik S.B."/>
            <person name="Marsh M.E."/>
            <person name="Mackinder L."/>
            <person name="Mock T."/>
            <person name="Mueller-Roeber B."/>
            <person name="Pagarete A."/>
            <person name="Parker M."/>
            <person name="Probert I."/>
            <person name="Quesneville H."/>
            <person name="Raines C."/>
            <person name="Rensing S.A."/>
            <person name="Riano-Pachon D.M."/>
            <person name="Richier S."/>
            <person name="Rokitta S."/>
            <person name="Shiraiwa Y."/>
            <person name="Soanes D.M."/>
            <person name="van der Giezen M."/>
            <person name="Wahlund T.M."/>
            <person name="Williams B."/>
            <person name="Wilson W."/>
            <person name="Wolfe G."/>
            <person name="Wurch L.L."/>
        </authorList>
    </citation>
    <scope>NUCLEOTIDE SEQUENCE</scope>
</reference>
<dbReference type="PaxDb" id="2903-EOD39061"/>
<dbReference type="AlphaFoldDB" id="A0A0D3KTH6"/>